<dbReference type="GO" id="GO:0009360">
    <property type="term" value="C:DNA polymerase III complex"/>
    <property type="evidence" value="ECO:0007669"/>
    <property type="project" value="TreeGrafter"/>
</dbReference>
<organism evidence="4 5">
    <name type="scientific">Paraglaciecola hydrolytica</name>
    <dbReference type="NCBI Taxonomy" id="1799789"/>
    <lineage>
        <taxon>Bacteria</taxon>
        <taxon>Pseudomonadati</taxon>
        <taxon>Pseudomonadota</taxon>
        <taxon>Gammaproteobacteria</taxon>
        <taxon>Alteromonadales</taxon>
        <taxon>Alteromonadaceae</taxon>
        <taxon>Paraglaciecola</taxon>
    </lineage>
</organism>
<dbReference type="GO" id="GO:0003887">
    <property type="term" value="F:DNA-directed DNA polymerase activity"/>
    <property type="evidence" value="ECO:0007669"/>
    <property type="project" value="UniProtKB-KW"/>
</dbReference>
<evidence type="ECO:0000256" key="2">
    <source>
        <dbReference type="ARBA" id="ARBA00022932"/>
    </source>
</evidence>
<dbReference type="EMBL" id="LSNE01000005">
    <property type="protein sequence ID" value="KXI28765.1"/>
    <property type="molecule type" value="Genomic_DNA"/>
</dbReference>
<accession>A0A136A0L1</accession>
<dbReference type="Proteomes" id="UP000070299">
    <property type="component" value="Unassembled WGS sequence"/>
</dbReference>
<dbReference type="Pfam" id="PF13177">
    <property type="entry name" value="DNA_pol3_delta2"/>
    <property type="match status" value="1"/>
</dbReference>
<name>A0A136A0L1_9ALTE</name>
<dbReference type="EC" id="2.7.7.7" evidence="1"/>
<protein>
    <recommendedName>
        <fullName evidence="1">DNA-directed DNA polymerase</fullName>
        <ecNumber evidence="1">2.7.7.7</ecNumber>
    </recommendedName>
</protein>
<dbReference type="RefSeq" id="WP_068375457.1">
    <property type="nucleotide sequence ID" value="NZ_LSNE01000005.1"/>
</dbReference>
<proteinExistence type="predicted"/>
<keyword evidence="2" id="KW-0808">Transferase</keyword>
<dbReference type="InterPro" id="IPR027417">
    <property type="entry name" value="P-loop_NTPase"/>
</dbReference>
<comment type="catalytic activity">
    <reaction evidence="3">
        <text>DNA(n) + a 2'-deoxyribonucleoside 5'-triphosphate = DNA(n+1) + diphosphate</text>
        <dbReference type="Rhea" id="RHEA:22508"/>
        <dbReference type="Rhea" id="RHEA-COMP:17339"/>
        <dbReference type="Rhea" id="RHEA-COMP:17340"/>
        <dbReference type="ChEBI" id="CHEBI:33019"/>
        <dbReference type="ChEBI" id="CHEBI:61560"/>
        <dbReference type="ChEBI" id="CHEBI:173112"/>
        <dbReference type="EC" id="2.7.7.7"/>
    </reaction>
</comment>
<dbReference type="GO" id="GO:0008408">
    <property type="term" value="F:3'-5' exonuclease activity"/>
    <property type="evidence" value="ECO:0007669"/>
    <property type="project" value="InterPro"/>
</dbReference>
<dbReference type="PANTHER" id="PTHR11669">
    <property type="entry name" value="REPLICATION FACTOR C / DNA POLYMERASE III GAMMA-TAU SUBUNIT"/>
    <property type="match status" value="1"/>
</dbReference>
<dbReference type="AlphaFoldDB" id="A0A136A0L1"/>
<comment type="caution">
    <text evidence="4">The sequence shown here is derived from an EMBL/GenBank/DDBJ whole genome shotgun (WGS) entry which is preliminary data.</text>
</comment>
<dbReference type="Gene3D" id="3.40.50.300">
    <property type="entry name" value="P-loop containing nucleotide triphosphate hydrolases"/>
    <property type="match status" value="1"/>
</dbReference>
<dbReference type="InterPro" id="IPR050238">
    <property type="entry name" value="DNA_Rep/Repair_Clamp_Loader"/>
</dbReference>
<dbReference type="SUPFAM" id="SSF52540">
    <property type="entry name" value="P-loop containing nucleoside triphosphate hydrolases"/>
    <property type="match status" value="1"/>
</dbReference>
<keyword evidence="2" id="KW-0239">DNA-directed DNA polymerase</keyword>
<evidence type="ECO:0000256" key="3">
    <source>
        <dbReference type="ARBA" id="ARBA00049244"/>
    </source>
</evidence>
<dbReference type="NCBIfam" id="TIGR00678">
    <property type="entry name" value="holB"/>
    <property type="match status" value="1"/>
</dbReference>
<dbReference type="GO" id="GO:0006261">
    <property type="term" value="P:DNA-templated DNA replication"/>
    <property type="evidence" value="ECO:0007669"/>
    <property type="project" value="TreeGrafter"/>
</dbReference>
<keyword evidence="2" id="KW-0548">Nucleotidyltransferase</keyword>
<evidence type="ECO:0000313" key="5">
    <source>
        <dbReference type="Proteomes" id="UP000070299"/>
    </source>
</evidence>
<keyword evidence="5" id="KW-1185">Reference proteome</keyword>
<evidence type="ECO:0000256" key="1">
    <source>
        <dbReference type="ARBA" id="ARBA00012417"/>
    </source>
</evidence>
<reference evidence="5" key="1">
    <citation type="submission" date="2016-02" db="EMBL/GenBank/DDBJ databases">
        <authorList>
            <person name="Schultz-Johansen M."/>
            <person name="Glaring M.A."/>
            <person name="Bech P.K."/>
            <person name="Stougaard P."/>
        </authorList>
    </citation>
    <scope>NUCLEOTIDE SEQUENCE [LARGE SCALE GENOMIC DNA]</scope>
    <source>
        <strain evidence="5">S66</strain>
    </source>
</reference>
<gene>
    <name evidence="4" type="ORF">AX660_11160</name>
</gene>
<dbReference type="InterPro" id="IPR004622">
    <property type="entry name" value="DNA_pol_HolB"/>
</dbReference>
<sequence length="298" mass="33756">MYPWLSATFTQLAQRKQDNKLHHALLLQGSQGIGKSDFAKQFAALLLCSKNVQGQRCGVCHACLLQDAGNHPDFHEVISEKQIGVDQIREAIKKLSGSAQLSGTKVLVIYAAHTMTESSSNALLKTLEEPTANTFLMLLTHKSERLLPTILSRCERIIMPVPDTTQTQVWLSTQWDKPVDAEFVNLYASSPLILLDELQQEHKVSYEVFKAGLQDIIQQRVNPSQLAADWQEQVEKILKWLQFWLHLQVKRQSELPEALWQLHQQAIKAVKRVRNPGVNKVLVLNQLLTDISMLKSKP</sequence>
<evidence type="ECO:0000313" key="4">
    <source>
        <dbReference type="EMBL" id="KXI28765.1"/>
    </source>
</evidence>
<dbReference type="PANTHER" id="PTHR11669:SF8">
    <property type="entry name" value="DNA POLYMERASE III SUBUNIT DELTA"/>
    <property type="match status" value="1"/>
</dbReference>
<dbReference type="STRING" id="1799789.AX660_11160"/>
<dbReference type="OrthoDB" id="9811073at2"/>